<evidence type="ECO:0000313" key="1">
    <source>
        <dbReference type="EMBL" id="TDD70594.1"/>
    </source>
</evidence>
<gene>
    <name evidence="1" type="ORF">E1293_34630</name>
</gene>
<name>A0A4R5AI20_9ACTN</name>
<accession>A0A4R5AI20</accession>
<dbReference type="Proteomes" id="UP000295578">
    <property type="component" value="Unassembled WGS sequence"/>
</dbReference>
<dbReference type="EMBL" id="SMKY01000232">
    <property type="protein sequence ID" value="TDD70594.1"/>
    <property type="molecule type" value="Genomic_DNA"/>
</dbReference>
<keyword evidence="2" id="KW-1185">Reference proteome</keyword>
<sequence length="168" mass="18662">MADLFEVLLVAELPADLPEAELVELRWHLGLGPEPEQFTIVTDALPLLTVDDDGEPLPEGQWTVEHLPLLADRGAADARIGGVLFSDLARREGRQDTNWAMTSRQVLDPDDHNLLAQLLGWLQQRAVGYRGGPACLSCHMRHHEDDPVLRPVSVDGDELVIHETLMLQ</sequence>
<dbReference type="RefSeq" id="WP_132202217.1">
    <property type="nucleotide sequence ID" value="NZ_SMKY01000232.1"/>
</dbReference>
<proteinExistence type="predicted"/>
<evidence type="ECO:0000313" key="2">
    <source>
        <dbReference type="Proteomes" id="UP000295578"/>
    </source>
</evidence>
<dbReference type="OrthoDB" id="4171745at2"/>
<organism evidence="1 2">
    <name type="scientific">Actinomadura darangshiensis</name>
    <dbReference type="NCBI Taxonomy" id="705336"/>
    <lineage>
        <taxon>Bacteria</taxon>
        <taxon>Bacillati</taxon>
        <taxon>Actinomycetota</taxon>
        <taxon>Actinomycetes</taxon>
        <taxon>Streptosporangiales</taxon>
        <taxon>Thermomonosporaceae</taxon>
        <taxon>Actinomadura</taxon>
    </lineage>
</organism>
<comment type="caution">
    <text evidence="1">The sequence shown here is derived from an EMBL/GenBank/DDBJ whole genome shotgun (WGS) entry which is preliminary data.</text>
</comment>
<protein>
    <submittedName>
        <fullName evidence="1">Uncharacterized protein</fullName>
    </submittedName>
</protein>
<reference evidence="1 2" key="1">
    <citation type="submission" date="2019-03" db="EMBL/GenBank/DDBJ databases">
        <title>Draft genome sequences of novel Actinobacteria.</title>
        <authorList>
            <person name="Sahin N."/>
            <person name="Ay H."/>
            <person name="Saygin H."/>
        </authorList>
    </citation>
    <scope>NUCLEOTIDE SEQUENCE [LARGE SCALE GENOMIC DNA]</scope>
    <source>
        <strain evidence="1 2">DSM 45941</strain>
    </source>
</reference>
<dbReference type="AlphaFoldDB" id="A0A4R5AI20"/>